<proteinExistence type="predicted"/>
<dbReference type="STRING" id="190650.CC_0520"/>
<reference evidence="3 4" key="1">
    <citation type="journal article" date="2001" name="Proc. Natl. Acad. Sci. U.S.A.">
        <title>Complete genome sequence of Caulobacter crescentus.</title>
        <authorList>
            <person name="Nierman W.C."/>
            <person name="Feldblyum T.V."/>
            <person name="Laub M.T."/>
            <person name="Paulsen I.T."/>
            <person name="Nelson K.E."/>
            <person name="Eisen J.A."/>
            <person name="Heidelberg J.F."/>
            <person name="Alley M.R."/>
            <person name="Ohta N."/>
            <person name="Maddock J.R."/>
            <person name="Potocka I."/>
            <person name="Nelson W.C."/>
            <person name="Newton A."/>
            <person name="Stephens C."/>
            <person name="Phadke N.D."/>
            <person name="Ely B."/>
            <person name="DeBoy R.T."/>
            <person name="Dodson R.J."/>
            <person name="Durkin A.S."/>
            <person name="Gwinn M.L."/>
            <person name="Haft D.H."/>
            <person name="Kolonay J.F."/>
            <person name="Smit J."/>
            <person name="Craven M.B."/>
            <person name="Khouri H."/>
            <person name="Shetty J."/>
            <person name="Berry K."/>
            <person name="Utterback T."/>
            <person name="Tran K."/>
            <person name="Wolf A."/>
            <person name="Vamathevan J."/>
            <person name="Ermolaeva M."/>
            <person name="White O."/>
            <person name="Salzberg S.L."/>
            <person name="Venter J.C."/>
            <person name="Shapiro L."/>
            <person name="Fraser C.M."/>
        </authorList>
    </citation>
    <scope>NUCLEOTIDE SEQUENCE [LARGE SCALE GENOMIC DNA]</scope>
    <source>
        <strain evidence="4">ATCC 19089 / CB15</strain>
    </source>
</reference>
<dbReference type="GO" id="GO:0008757">
    <property type="term" value="F:S-adenosylmethionine-dependent methyltransferase activity"/>
    <property type="evidence" value="ECO:0007669"/>
    <property type="project" value="InterPro"/>
</dbReference>
<dbReference type="Gene3D" id="3.40.50.150">
    <property type="entry name" value="Vaccinia Virus protein VP39"/>
    <property type="match status" value="1"/>
</dbReference>
<evidence type="ECO:0000313" key="3">
    <source>
        <dbReference type="EMBL" id="AAK22507.1"/>
    </source>
</evidence>
<gene>
    <name evidence="3" type="ordered locus">CC_0520</name>
</gene>
<dbReference type="KEGG" id="ccr:CC_0520"/>
<dbReference type="InterPro" id="IPR013216">
    <property type="entry name" value="Methyltransf_11"/>
</dbReference>
<dbReference type="eggNOG" id="COG2226">
    <property type="taxonomic scope" value="Bacteria"/>
</dbReference>
<dbReference type="Pfam" id="PF08241">
    <property type="entry name" value="Methyltransf_11"/>
    <property type="match status" value="1"/>
</dbReference>
<dbReference type="EMBL" id="AE005673">
    <property type="protein sequence ID" value="AAK22507.1"/>
    <property type="molecule type" value="Genomic_DNA"/>
</dbReference>
<dbReference type="PIR" id="G87313">
    <property type="entry name" value="G87313"/>
</dbReference>
<dbReference type="BioCyc" id="CAULO:CC0520-MONOMER"/>
<dbReference type="AlphaFoldDB" id="Q9AAS6"/>
<organism evidence="3 4">
    <name type="scientific">Caulobacter vibrioides (strain ATCC 19089 / CIP 103742 / CB 15)</name>
    <name type="common">Caulobacter crescentus</name>
    <dbReference type="NCBI Taxonomy" id="190650"/>
    <lineage>
        <taxon>Bacteria</taxon>
        <taxon>Pseudomonadati</taxon>
        <taxon>Pseudomonadota</taxon>
        <taxon>Alphaproteobacteria</taxon>
        <taxon>Caulobacterales</taxon>
        <taxon>Caulobacteraceae</taxon>
        <taxon>Caulobacter</taxon>
    </lineage>
</organism>
<accession>Q9AAS6</accession>
<name>Q9AAS6_CAUVC</name>
<dbReference type="InterPro" id="IPR029063">
    <property type="entry name" value="SAM-dependent_MTases_sf"/>
</dbReference>
<dbReference type="EnsemblBacteria" id="AAK22507">
    <property type="protein sequence ID" value="AAK22507"/>
    <property type="gene ID" value="CC_0520"/>
</dbReference>
<dbReference type="Proteomes" id="UP000001816">
    <property type="component" value="Chromosome"/>
</dbReference>
<feature type="region of interest" description="Disordered" evidence="1">
    <location>
        <begin position="251"/>
        <end position="284"/>
    </location>
</feature>
<protein>
    <recommendedName>
        <fullName evidence="2">Methyltransferase type 11 domain-containing protein</fullName>
    </recommendedName>
</protein>
<dbReference type="PATRIC" id="fig|190650.5.peg.530"/>
<sequence>MTRGSLQRRPRGSGDSMRRDVLDLRAFYASPLGRVARTMLTRKVEEAWGDTRDLDVLGVGYATPFLDAARAKARRVVAAMPAQQGVEVWPQGGRNQACLVEDAALPLPNALFDRVLAVHALEEADDPAALLAEIGRVMAPTGRLIVAVSSRDGVWAGAERTPFGHGRPYSRSQLESLIREAELEPAGWTRALYVPPLAAMSSWAEGFEQVGATLWPRFAGVILMEAIKQTFAVKPRGHRARARVFAPGVLLPSPAGPTPARQTGERPVPVNTAPVHKAPSGLDR</sequence>
<keyword evidence="4" id="KW-1185">Reference proteome</keyword>
<evidence type="ECO:0000256" key="1">
    <source>
        <dbReference type="SAM" id="MobiDB-lite"/>
    </source>
</evidence>
<dbReference type="SMR" id="Q9AAS6"/>
<evidence type="ECO:0000313" key="4">
    <source>
        <dbReference type="Proteomes" id="UP000001816"/>
    </source>
</evidence>
<dbReference type="SUPFAM" id="SSF53335">
    <property type="entry name" value="S-adenosyl-L-methionine-dependent methyltransferases"/>
    <property type="match status" value="1"/>
</dbReference>
<dbReference type="HOGENOM" id="CLU_048277_0_0_5"/>
<evidence type="ECO:0000259" key="2">
    <source>
        <dbReference type="Pfam" id="PF08241"/>
    </source>
</evidence>
<feature type="domain" description="Methyltransferase type 11" evidence="2">
    <location>
        <begin position="58"/>
        <end position="146"/>
    </location>
</feature>